<dbReference type="InterPro" id="IPR011043">
    <property type="entry name" value="Gal_Oxase/kelch_b-propeller"/>
</dbReference>
<protein>
    <submittedName>
        <fullName evidence="3">Uncharacterized protein</fullName>
    </submittedName>
</protein>
<sequence length="414" mass="42150">MVSSRSTLAALAALLLPLASAVPCVQFDTAWNLYAFGGSSDVNLGANTTWGSPNAQTLTTSGRPPWTGNYTQCLLSQYNNAMYVFGADSSDVSKIYIYNFGAGSWSTQSTSSAPSTLGNSRSSSVLDHDTNVVFTLSGDTLYQLDMSSVTTTANASGLTWQAVENPSFSTSGYTVTAAQASNHINYFGVPGTAAGSADLFVVHYAYFQPTAQSYPTQNGGATFPDTAGQAFSIPDAANSVPYQMVFVPNDFSDSYVVTHWTNPSTYSSTDGAPFATSLINTTQILPAPSSKDTNAAYAASPYALAQIDSSGNIYYMTNPVGGDFTVQSGASWQKMSYSLSGAGSGSSSSSNSSTSAGASGSGSASKTASATKSGSSSSSAASASASKAAAGKAVRTDALGLAIGVVAVAVGAML</sequence>
<keyword evidence="2" id="KW-0732">Signal</keyword>
<feature type="signal peptide" evidence="2">
    <location>
        <begin position="1"/>
        <end position="21"/>
    </location>
</feature>
<feature type="region of interest" description="Disordered" evidence="1">
    <location>
        <begin position="344"/>
        <end position="379"/>
    </location>
</feature>
<evidence type="ECO:0000313" key="4">
    <source>
        <dbReference type="Proteomes" id="UP000279259"/>
    </source>
</evidence>
<dbReference type="OrthoDB" id="3356102at2759"/>
<evidence type="ECO:0000256" key="1">
    <source>
        <dbReference type="SAM" id="MobiDB-lite"/>
    </source>
</evidence>
<feature type="chain" id="PRO_5019199631" evidence="2">
    <location>
        <begin position="22"/>
        <end position="414"/>
    </location>
</feature>
<keyword evidence="4" id="KW-1185">Reference proteome</keyword>
<dbReference type="AlphaFoldDB" id="A0A427YTK0"/>
<evidence type="ECO:0000256" key="2">
    <source>
        <dbReference type="SAM" id="SignalP"/>
    </source>
</evidence>
<comment type="caution">
    <text evidence="3">The sequence shown here is derived from an EMBL/GenBank/DDBJ whole genome shotgun (WGS) entry which is preliminary data.</text>
</comment>
<proteinExistence type="predicted"/>
<dbReference type="Proteomes" id="UP000279259">
    <property type="component" value="Unassembled WGS sequence"/>
</dbReference>
<dbReference type="SUPFAM" id="SSF50965">
    <property type="entry name" value="Galactose oxidase, central domain"/>
    <property type="match status" value="1"/>
</dbReference>
<organism evidence="3 4">
    <name type="scientific">Saitozyma podzolica</name>
    <dbReference type="NCBI Taxonomy" id="1890683"/>
    <lineage>
        <taxon>Eukaryota</taxon>
        <taxon>Fungi</taxon>
        <taxon>Dikarya</taxon>
        <taxon>Basidiomycota</taxon>
        <taxon>Agaricomycotina</taxon>
        <taxon>Tremellomycetes</taxon>
        <taxon>Tremellales</taxon>
        <taxon>Trimorphomycetaceae</taxon>
        <taxon>Saitozyma</taxon>
    </lineage>
</organism>
<name>A0A427YTK0_9TREE</name>
<dbReference type="STRING" id="1890683.A0A427YTK0"/>
<gene>
    <name evidence="3" type="ORF">EHS25_004243</name>
</gene>
<reference evidence="3 4" key="1">
    <citation type="submission" date="2018-11" db="EMBL/GenBank/DDBJ databases">
        <title>Genome sequence of Saitozyma podzolica DSM 27192.</title>
        <authorList>
            <person name="Aliyu H."/>
            <person name="Gorte O."/>
            <person name="Ochsenreither K."/>
        </authorList>
    </citation>
    <scope>NUCLEOTIDE SEQUENCE [LARGE SCALE GENOMIC DNA]</scope>
    <source>
        <strain evidence="3 4">DSM 27192</strain>
    </source>
</reference>
<evidence type="ECO:0000313" key="3">
    <source>
        <dbReference type="EMBL" id="RSH94440.1"/>
    </source>
</evidence>
<dbReference type="EMBL" id="RSCD01000002">
    <property type="protein sequence ID" value="RSH94440.1"/>
    <property type="molecule type" value="Genomic_DNA"/>
</dbReference>
<accession>A0A427YTK0</accession>
<feature type="compositionally biased region" description="Low complexity" evidence="1">
    <location>
        <begin position="345"/>
        <end position="379"/>
    </location>
</feature>